<evidence type="ECO:0000313" key="1">
    <source>
        <dbReference type="EMBL" id="GAA1801254.1"/>
    </source>
</evidence>
<dbReference type="EMBL" id="BAAAPO010000042">
    <property type="protein sequence ID" value="GAA1801254.1"/>
    <property type="molecule type" value="Genomic_DNA"/>
</dbReference>
<name>A0ABN2LWD9_9MICO</name>
<accession>A0ABN2LWD9</accession>
<comment type="caution">
    <text evidence="1">The sequence shown here is derived from an EMBL/GenBank/DDBJ whole genome shotgun (WGS) entry which is preliminary data.</text>
</comment>
<evidence type="ECO:0000313" key="2">
    <source>
        <dbReference type="Proteomes" id="UP001499938"/>
    </source>
</evidence>
<protein>
    <submittedName>
        <fullName evidence="1">Uncharacterized protein</fullName>
    </submittedName>
</protein>
<gene>
    <name evidence="1" type="ORF">GCM10009811_26210</name>
</gene>
<proteinExistence type="predicted"/>
<sequence>MSTGPEFARARVCAGAQARTRPIHRGLSDGRVTLMFEDIALGGAVDCGIKAGRWGVV</sequence>
<keyword evidence="2" id="KW-1185">Reference proteome</keyword>
<organism evidence="1 2">
    <name type="scientific">Nostocoides veronense</name>
    <dbReference type="NCBI Taxonomy" id="330836"/>
    <lineage>
        <taxon>Bacteria</taxon>
        <taxon>Bacillati</taxon>
        <taxon>Actinomycetota</taxon>
        <taxon>Actinomycetes</taxon>
        <taxon>Micrococcales</taxon>
        <taxon>Intrasporangiaceae</taxon>
        <taxon>Nostocoides</taxon>
    </lineage>
</organism>
<dbReference type="Proteomes" id="UP001499938">
    <property type="component" value="Unassembled WGS sequence"/>
</dbReference>
<reference evidence="1 2" key="1">
    <citation type="journal article" date="2019" name="Int. J. Syst. Evol. Microbiol.">
        <title>The Global Catalogue of Microorganisms (GCM) 10K type strain sequencing project: providing services to taxonomists for standard genome sequencing and annotation.</title>
        <authorList>
            <consortium name="The Broad Institute Genomics Platform"/>
            <consortium name="The Broad Institute Genome Sequencing Center for Infectious Disease"/>
            <person name="Wu L."/>
            <person name="Ma J."/>
        </authorList>
    </citation>
    <scope>NUCLEOTIDE SEQUENCE [LARGE SCALE GENOMIC DNA]</scope>
    <source>
        <strain evidence="1 2">JCM 15592</strain>
    </source>
</reference>